<dbReference type="PANTHER" id="PTHR37816">
    <property type="entry name" value="YALI0E33011P"/>
    <property type="match status" value="1"/>
</dbReference>
<proteinExistence type="predicted"/>
<sequence>MKRVMVFGKPGGGKSSLAKYLAAQAGLPLHPLDLIQYRQNGEMMPRDAFLEAHQDVIDGEQWVVDGLGTLETFWRRVDAADTLVYVDLPYPRHYWWVTKRWLVSLWRKPEGWPEGASVWKGTLASWRALKMSPRFWNEALLEKLEEKAAGKRLIHVRSVRELKRLGVSFKG</sequence>
<evidence type="ECO:0000313" key="1">
    <source>
        <dbReference type="EMBL" id="SDD31279.1"/>
    </source>
</evidence>
<dbReference type="RefSeq" id="WP_068308672.1">
    <property type="nucleotide sequence ID" value="NZ_FNAK01000001.1"/>
</dbReference>
<keyword evidence="1" id="KW-0418">Kinase</keyword>
<dbReference type="Gene3D" id="3.40.50.300">
    <property type="entry name" value="P-loop containing nucleotide triphosphate hydrolases"/>
    <property type="match status" value="1"/>
</dbReference>
<organism evidence="1 2">
    <name type="scientific">Kordiimonas lacus</name>
    <dbReference type="NCBI Taxonomy" id="637679"/>
    <lineage>
        <taxon>Bacteria</taxon>
        <taxon>Pseudomonadati</taxon>
        <taxon>Pseudomonadota</taxon>
        <taxon>Alphaproteobacteria</taxon>
        <taxon>Kordiimonadales</taxon>
        <taxon>Kordiimonadaceae</taxon>
        <taxon>Kordiimonas</taxon>
    </lineage>
</organism>
<dbReference type="SUPFAM" id="SSF52540">
    <property type="entry name" value="P-loop containing nucleoside triphosphate hydrolases"/>
    <property type="match status" value="1"/>
</dbReference>
<protein>
    <submittedName>
        <fullName evidence="1">Adenylate kinase</fullName>
    </submittedName>
</protein>
<dbReference type="AlphaFoldDB" id="A0A1G6TQG6"/>
<dbReference type="InterPro" id="IPR052922">
    <property type="entry name" value="Cytidylate_Kinase-2"/>
</dbReference>
<name>A0A1G6TQG6_9PROT</name>
<gene>
    <name evidence="1" type="ORF">SAMN04488071_0317</name>
</gene>
<dbReference type="Proteomes" id="UP000183685">
    <property type="component" value="Unassembled WGS sequence"/>
</dbReference>
<dbReference type="OrthoDB" id="7210594at2"/>
<keyword evidence="1" id="KW-0808">Transferase</keyword>
<dbReference type="PANTHER" id="PTHR37816:SF1">
    <property type="entry name" value="TOXIN"/>
    <property type="match status" value="1"/>
</dbReference>
<evidence type="ECO:0000313" key="2">
    <source>
        <dbReference type="Proteomes" id="UP000183685"/>
    </source>
</evidence>
<dbReference type="STRING" id="637679.GCA_001550055_00573"/>
<dbReference type="InterPro" id="IPR027417">
    <property type="entry name" value="P-loop_NTPase"/>
</dbReference>
<keyword evidence="2" id="KW-1185">Reference proteome</keyword>
<accession>A0A1G6TQG6</accession>
<dbReference type="EMBL" id="FNAK01000001">
    <property type="protein sequence ID" value="SDD31279.1"/>
    <property type="molecule type" value="Genomic_DNA"/>
</dbReference>
<dbReference type="GO" id="GO:0016301">
    <property type="term" value="F:kinase activity"/>
    <property type="evidence" value="ECO:0007669"/>
    <property type="project" value="UniProtKB-KW"/>
</dbReference>
<reference evidence="1 2" key="1">
    <citation type="submission" date="2016-10" db="EMBL/GenBank/DDBJ databases">
        <authorList>
            <person name="de Groot N.N."/>
        </authorList>
    </citation>
    <scope>NUCLEOTIDE SEQUENCE [LARGE SCALE GENOMIC DNA]</scope>
    <source>
        <strain evidence="1 2">CGMCC 1.9109</strain>
    </source>
</reference>